<proteinExistence type="predicted"/>
<evidence type="ECO:0000313" key="3">
    <source>
        <dbReference type="Proteomes" id="UP001596039"/>
    </source>
</evidence>
<dbReference type="PROSITE" id="PS51257">
    <property type="entry name" value="PROKAR_LIPOPROTEIN"/>
    <property type="match status" value="1"/>
</dbReference>
<dbReference type="RefSeq" id="WP_386739132.1">
    <property type="nucleotide sequence ID" value="NZ_JBHSMG010000001.1"/>
</dbReference>
<keyword evidence="1" id="KW-0732">Signal</keyword>
<dbReference type="Proteomes" id="UP001596039">
    <property type="component" value="Unassembled WGS sequence"/>
</dbReference>
<feature type="signal peptide" evidence="1">
    <location>
        <begin position="1"/>
        <end position="25"/>
    </location>
</feature>
<feature type="chain" id="PRO_5046557140" description="Secreted protein" evidence="1">
    <location>
        <begin position="26"/>
        <end position="146"/>
    </location>
</feature>
<organism evidence="2 3">
    <name type="scientific">Lysinimonas soli</name>
    <dbReference type="NCBI Taxonomy" id="1074233"/>
    <lineage>
        <taxon>Bacteria</taxon>
        <taxon>Bacillati</taxon>
        <taxon>Actinomycetota</taxon>
        <taxon>Actinomycetes</taxon>
        <taxon>Micrococcales</taxon>
        <taxon>Microbacteriaceae</taxon>
        <taxon>Lysinimonas</taxon>
    </lineage>
</organism>
<accession>A0ABW0NQK1</accession>
<comment type="caution">
    <text evidence="2">The sequence shown here is derived from an EMBL/GenBank/DDBJ whole genome shotgun (WGS) entry which is preliminary data.</text>
</comment>
<protein>
    <recommendedName>
        <fullName evidence="4">Secreted protein</fullName>
    </recommendedName>
</protein>
<keyword evidence="3" id="KW-1185">Reference proteome</keyword>
<sequence length="146" mass="14435">MRARYPVAAVGVVSALLLTGCTAGATSSSRTPTAAAAASAPALPAGVTQATAVPTDVPNDTAARKNVTITSCAANDGGWAAKGTVANLGDGPKTYTITVFFTTSTATVLHTDAVTVSVKPGQTADWTIDGKFVAPAGTRCVLRGVG</sequence>
<dbReference type="EMBL" id="JBHSMG010000001">
    <property type="protein sequence ID" value="MFC5501548.1"/>
    <property type="molecule type" value="Genomic_DNA"/>
</dbReference>
<reference evidence="3" key="1">
    <citation type="journal article" date="2019" name="Int. J. Syst. Evol. Microbiol.">
        <title>The Global Catalogue of Microorganisms (GCM) 10K type strain sequencing project: providing services to taxonomists for standard genome sequencing and annotation.</title>
        <authorList>
            <consortium name="The Broad Institute Genomics Platform"/>
            <consortium name="The Broad Institute Genome Sequencing Center for Infectious Disease"/>
            <person name="Wu L."/>
            <person name="Ma J."/>
        </authorList>
    </citation>
    <scope>NUCLEOTIDE SEQUENCE [LARGE SCALE GENOMIC DNA]</scope>
    <source>
        <strain evidence="3">CGMCC 4.6997</strain>
    </source>
</reference>
<gene>
    <name evidence="2" type="ORF">ACFPJ4_04745</name>
</gene>
<name>A0ABW0NQK1_9MICO</name>
<evidence type="ECO:0000313" key="2">
    <source>
        <dbReference type="EMBL" id="MFC5501548.1"/>
    </source>
</evidence>
<evidence type="ECO:0008006" key="4">
    <source>
        <dbReference type="Google" id="ProtNLM"/>
    </source>
</evidence>
<evidence type="ECO:0000256" key="1">
    <source>
        <dbReference type="SAM" id="SignalP"/>
    </source>
</evidence>